<evidence type="ECO:0000313" key="3">
    <source>
        <dbReference type="Proteomes" id="UP000051054"/>
    </source>
</evidence>
<keyword evidence="3" id="KW-1185">Reference proteome</keyword>
<accession>A0A0R1WNX8</accession>
<dbReference type="Gene3D" id="3.30.830.10">
    <property type="entry name" value="Metalloenzyme, LuxS/M16 peptidase-like"/>
    <property type="match status" value="2"/>
</dbReference>
<dbReference type="PANTHER" id="PTHR11851:SF186">
    <property type="entry name" value="INACTIVE METALLOPROTEASE YMFF-RELATED"/>
    <property type="match status" value="1"/>
</dbReference>
<dbReference type="Proteomes" id="UP000051054">
    <property type="component" value="Unassembled WGS sequence"/>
</dbReference>
<feature type="domain" description="Peptidase M16 C-terminal" evidence="1">
    <location>
        <begin position="188"/>
        <end position="365"/>
    </location>
</feature>
<evidence type="ECO:0000259" key="1">
    <source>
        <dbReference type="Pfam" id="PF05193"/>
    </source>
</evidence>
<dbReference type="InterPro" id="IPR050361">
    <property type="entry name" value="MPP/UQCRC_Complex"/>
</dbReference>
<name>A0A0R1WNX8_9LACO</name>
<reference evidence="2 3" key="1">
    <citation type="journal article" date="2015" name="Genome Announc.">
        <title>Expanding the biotechnology potential of lactobacilli through comparative genomics of 213 strains and associated genera.</title>
        <authorList>
            <person name="Sun Z."/>
            <person name="Harris H.M."/>
            <person name="McCann A."/>
            <person name="Guo C."/>
            <person name="Argimon S."/>
            <person name="Zhang W."/>
            <person name="Yang X."/>
            <person name="Jeffery I.B."/>
            <person name="Cooney J.C."/>
            <person name="Kagawa T.F."/>
            <person name="Liu W."/>
            <person name="Song Y."/>
            <person name="Salvetti E."/>
            <person name="Wrobel A."/>
            <person name="Rasinkangas P."/>
            <person name="Parkhill J."/>
            <person name="Rea M.C."/>
            <person name="O'Sullivan O."/>
            <person name="Ritari J."/>
            <person name="Douillard F.P."/>
            <person name="Paul Ross R."/>
            <person name="Yang R."/>
            <person name="Briner A.E."/>
            <person name="Felis G.E."/>
            <person name="de Vos W.M."/>
            <person name="Barrangou R."/>
            <person name="Klaenhammer T.R."/>
            <person name="Caufield P.W."/>
            <person name="Cui Y."/>
            <person name="Zhang H."/>
            <person name="O'Toole P.W."/>
        </authorList>
    </citation>
    <scope>NUCLEOTIDE SEQUENCE [LARGE SCALE GENOMIC DNA]</scope>
    <source>
        <strain evidence="2 3">DSM 18933</strain>
    </source>
</reference>
<dbReference type="NCBIfam" id="NF047422">
    <property type="entry name" value="YfmF_fam"/>
    <property type="match status" value="1"/>
</dbReference>
<sequence length="430" mass="49223">MINKEGAVRVRKKIAAGVYLNTIPTKKFKTTRMVITFISKPKTTRQVASRALLTNYLEMSNEKFETQIEISKELSKMYGAGLGTGVSKKGNYSVTTFSLSYVESKYLKNTKDLLNQAQDFLKTIIFQPMFKSPLRDEVFERQKNNIITYLESMRDDKQAYAQKKLRELYFESEIQAASALGKLEDFKKLTLADLMKSHEEMINSERVEILVAGNIDEQAVYTSFKELGFKNRLEEYSLDDVIFSQKLSDVKFEDELQAGLLQSKLNLAYKLPVEFRGANHYAALVFNSLFGGSAQSLLFTEVREKNSLAYYANSSFDPFREYLMVQTGIDGKNKDKVIAIIEEQLRKIQAGEFSDELLEQNKMNLINLYISRLDSQVALIARAQTDIMFDSTVQANDWVKKIKEVTKEDIKEVAQLVKLQAVYYLGAKEE</sequence>
<dbReference type="Pfam" id="PF05193">
    <property type="entry name" value="Peptidase_M16_C"/>
    <property type="match status" value="1"/>
</dbReference>
<comment type="caution">
    <text evidence="2">The sequence shown here is derived from an EMBL/GenBank/DDBJ whole genome shotgun (WGS) entry which is preliminary data.</text>
</comment>
<dbReference type="AlphaFoldDB" id="A0A0R1WNX8"/>
<dbReference type="PANTHER" id="PTHR11851">
    <property type="entry name" value="METALLOPROTEASE"/>
    <property type="match status" value="1"/>
</dbReference>
<dbReference type="SUPFAM" id="SSF63411">
    <property type="entry name" value="LuxS/MPP-like metallohydrolase"/>
    <property type="match status" value="2"/>
</dbReference>
<dbReference type="PATRIC" id="fig|1423755.3.peg.978"/>
<protein>
    <submittedName>
        <fullName evidence="2">Peptidase M16 inactive domain protein</fullName>
    </submittedName>
</protein>
<organism evidence="2 3">
    <name type="scientific">Ligilactobacillus hayakitensis DSM 18933 = JCM 14209</name>
    <dbReference type="NCBI Taxonomy" id="1423755"/>
    <lineage>
        <taxon>Bacteria</taxon>
        <taxon>Bacillati</taxon>
        <taxon>Bacillota</taxon>
        <taxon>Bacilli</taxon>
        <taxon>Lactobacillales</taxon>
        <taxon>Lactobacillaceae</taxon>
        <taxon>Ligilactobacillus</taxon>
    </lineage>
</organism>
<dbReference type="InterPro" id="IPR007863">
    <property type="entry name" value="Peptidase_M16_C"/>
</dbReference>
<dbReference type="STRING" id="1423755.FC40_GL000923"/>
<evidence type="ECO:0000313" key="2">
    <source>
        <dbReference type="EMBL" id="KRM19133.1"/>
    </source>
</evidence>
<dbReference type="EMBL" id="AZGD01000090">
    <property type="protein sequence ID" value="KRM19133.1"/>
    <property type="molecule type" value="Genomic_DNA"/>
</dbReference>
<dbReference type="eggNOG" id="COG0612">
    <property type="taxonomic scope" value="Bacteria"/>
</dbReference>
<gene>
    <name evidence="2" type="ORF">FC40_GL000923</name>
</gene>
<proteinExistence type="predicted"/>
<dbReference type="InterPro" id="IPR011249">
    <property type="entry name" value="Metalloenz_LuxS/M16"/>
</dbReference>
<dbReference type="GO" id="GO:0046872">
    <property type="term" value="F:metal ion binding"/>
    <property type="evidence" value="ECO:0007669"/>
    <property type="project" value="InterPro"/>
</dbReference>